<dbReference type="Gene3D" id="3.30.70.360">
    <property type="match status" value="1"/>
</dbReference>
<organism evidence="6 7">
    <name type="scientific">Rhodamnia argentea</name>
    <dbReference type="NCBI Taxonomy" id="178133"/>
    <lineage>
        <taxon>Eukaryota</taxon>
        <taxon>Viridiplantae</taxon>
        <taxon>Streptophyta</taxon>
        <taxon>Embryophyta</taxon>
        <taxon>Tracheophyta</taxon>
        <taxon>Spermatophyta</taxon>
        <taxon>Magnoliopsida</taxon>
        <taxon>eudicotyledons</taxon>
        <taxon>Gunneridae</taxon>
        <taxon>Pentapetalae</taxon>
        <taxon>rosids</taxon>
        <taxon>malvids</taxon>
        <taxon>Myrtales</taxon>
        <taxon>Myrtaceae</taxon>
        <taxon>Myrtoideae</taxon>
        <taxon>Myrteae</taxon>
        <taxon>Australasian group</taxon>
        <taxon>Rhodamnia</taxon>
    </lineage>
</organism>
<dbReference type="GeneID" id="115741889"/>
<comment type="similarity">
    <text evidence="1">Belongs to the peptidase M20 family.</text>
</comment>
<keyword evidence="2" id="KW-0732">Signal</keyword>
<name>A0A8B8PAA9_9MYRT</name>
<feature type="binding site" evidence="4">
    <location>
        <position position="442"/>
    </location>
    <ligand>
        <name>Mn(2+)</name>
        <dbReference type="ChEBI" id="CHEBI:29035"/>
        <label>2</label>
    </ligand>
</feature>
<dbReference type="KEGG" id="rarg:115741889"/>
<dbReference type="InterPro" id="IPR017439">
    <property type="entry name" value="Amidohydrolase"/>
</dbReference>
<dbReference type="InterPro" id="IPR011650">
    <property type="entry name" value="Peptidase_M20_dimer"/>
</dbReference>
<sequence length="475" mass="52089">MIRRCASLLPFRNGRFLYSSTPSIVPKRFQKPAREKAMEPHRRFIWLLVAATLAYETTRAFGSSPDSGLDLELSSLGRELLAAAREPEFFGWLTSVRRRIHERPELAFQEHGTSQLVRSELDALGIEYNWPVAETGVVASIGSGAQPWFALRADMDALPIQELVEWEHKSRNDGKMHACGHDAHTTMLLGAARLLSSKKDSLKGTIKLVFQPGEEGRAGAYHMLREGALDQFQAIFGLHVSPYLETGSIGSRPGPMLAGSGRFLATIQGKGGHAASPQVTVDPVLAASSAIITLQHIISRETDPLEARVISVGFIEGGQALNVIPDMVRFGGTFRSMTSDGLYSLQHRIEEVIELQAAVHRCNATVDFMEDKMRPYLATVNDETLYRHAKGVGEALLGESRVHVVPMSMGAEDFSFYSEKMKAAFFMIGTKNGTLGSDKALHSPYFFLDEEVLPIGAALHAAVAISYLDGHAIEI</sequence>
<dbReference type="InterPro" id="IPR002933">
    <property type="entry name" value="Peptidase_M20"/>
</dbReference>
<dbReference type="GO" id="GO:0046872">
    <property type="term" value="F:metal ion binding"/>
    <property type="evidence" value="ECO:0007669"/>
    <property type="project" value="UniProtKB-KW"/>
</dbReference>
<feature type="binding site" evidence="4">
    <location>
        <position position="181"/>
    </location>
    <ligand>
        <name>Mn(2+)</name>
        <dbReference type="ChEBI" id="CHEBI:29035"/>
        <label>2</label>
    </ligand>
</feature>
<gene>
    <name evidence="7" type="primary">LOC115741889</name>
</gene>
<dbReference type="InterPro" id="IPR044757">
    <property type="entry name" value="ILR1-like_Hyd"/>
</dbReference>
<keyword evidence="6" id="KW-1185">Reference proteome</keyword>
<dbReference type="AlphaFoldDB" id="A0A8B8PAA9"/>
<proteinExistence type="inferred from homology"/>
<dbReference type="PANTHER" id="PTHR11014">
    <property type="entry name" value="PEPTIDASE M20 FAMILY MEMBER"/>
    <property type="match status" value="1"/>
</dbReference>
<dbReference type="GO" id="GO:0005783">
    <property type="term" value="C:endoplasmic reticulum"/>
    <property type="evidence" value="ECO:0007669"/>
    <property type="project" value="TreeGrafter"/>
</dbReference>
<feature type="binding site" evidence="4">
    <location>
        <position position="239"/>
    </location>
    <ligand>
        <name>Mn(2+)</name>
        <dbReference type="ChEBI" id="CHEBI:29035"/>
        <label>2</label>
    </ligand>
</feature>
<accession>A0A8B8PAA9</accession>
<dbReference type="SUPFAM" id="SSF55031">
    <property type="entry name" value="Bacterial exopeptidase dimerisation domain"/>
    <property type="match status" value="1"/>
</dbReference>
<evidence type="ECO:0000313" key="6">
    <source>
        <dbReference type="Proteomes" id="UP000827889"/>
    </source>
</evidence>
<feature type="domain" description="Peptidase M20 dimerisation" evidence="5">
    <location>
        <begin position="259"/>
        <end position="355"/>
    </location>
</feature>
<evidence type="ECO:0000256" key="2">
    <source>
        <dbReference type="ARBA" id="ARBA00022729"/>
    </source>
</evidence>
<comment type="cofactor">
    <cofactor evidence="4">
        <name>Mn(2+)</name>
        <dbReference type="ChEBI" id="CHEBI:29035"/>
    </cofactor>
    <text evidence="4">The Mn(2+) ion enhances activity.</text>
</comment>
<dbReference type="Proteomes" id="UP000827889">
    <property type="component" value="Chromosome 7"/>
</dbReference>
<feature type="binding site" evidence="4">
    <location>
        <position position="179"/>
    </location>
    <ligand>
        <name>Mn(2+)</name>
        <dbReference type="ChEBI" id="CHEBI:29035"/>
        <label>2</label>
    </ligand>
</feature>
<evidence type="ECO:0000256" key="3">
    <source>
        <dbReference type="ARBA" id="ARBA00022801"/>
    </source>
</evidence>
<evidence type="ECO:0000256" key="4">
    <source>
        <dbReference type="PIRSR" id="PIRSR005962-1"/>
    </source>
</evidence>
<dbReference type="NCBIfam" id="TIGR01891">
    <property type="entry name" value="amidohydrolases"/>
    <property type="match status" value="1"/>
</dbReference>
<evidence type="ECO:0000313" key="7">
    <source>
        <dbReference type="RefSeq" id="XP_030531765.2"/>
    </source>
</evidence>
<dbReference type="Pfam" id="PF07687">
    <property type="entry name" value="M20_dimer"/>
    <property type="match status" value="1"/>
</dbReference>
<keyword evidence="4" id="KW-0479">Metal-binding</keyword>
<evidence type="ECO:0000259" key="5">
    <source>
        <dbReference type="Pfam" id="PF07687"/>
    </source>
</evidence>
<dbReference type="GO" id="GO:0010179">
    <property type="term" value="F:IAA-Ala conjugate hydrolase activity"/>
    <property type="evidence" value="ECO:0007669"/>
    <property type="project" value="TreeGrafter"/>
</dbReference>
<dbReference type="Pfam" id="PF01546">
    <property type="entry name" value="Peptidase_M20"/>
    <property type="match status" value="1"/>
</dbReference>
<protein>
    <submittedName>
        <fullName evidence="7">IAA-amino acid hydrolase ILR1-like 4 isoform X1</fullName>
    </submittedName>
</protein>
<dbReference type="RefSeq" id="XP_030531765.2">
    <property type="nucleotide sequence ID" value="XM_030675905.2"/>
</dbReference>
<reference evidence="7" key="1">
    <citation type="submission" date="2025-08" db="UniProtKB">
        <authorList>
            <consortium name="RefSeq"/>
        </authorList>
    </citation>
    <scope>IDENTIFICATION</scope>
    <source>
        <tissue evidence="7">Leaf</tissue>
    </source>
</reference>
<dbReference type="PANTHER" id="PTHR11014:SF63">
    <property type="entry name" value="METALLOPEPTIDASE, PUTATIVE (AFU_ORTHOLOGUE AFUA_6G09600)-RELATED"/>
    <property type="match status" value="1"/>
</dbReference>
<dbReference type="SUPFAM" id="SSF53187">
    <property type="entry name" value="Zn-dependent exopeptidases"/>
    <property type="match status" value="1"/>
</dbReference>
<keyword evidence="3" id="KW-0378">Hydrolase</keyword>
<feature type="binding site" evidence="4">
    <location>
        <position position="215"/>
    </location>
    <ligand>
        <name>Mn(2+)</name>
        <dbReference type="ChEBI" id="CHEBI:29035"/>
        <label>2</label>
    </ligand>
</feature>
<evidence type="ECO:0000256" key="1">
    <source>
        <dbReference type="ARBA" id="ARBA00006153"/>
    </source>
</evidence>
<dbReference type="CDD" id="cd08017">
    <property type="entry name" value="M20_IAA_Hyd"/>
    <property type="match status" value="1"/>
</dbReference>
<dbReference type="GO" id="GO:0009850">
    <property type="term" value="P:auxin metabolic process"/>
    <property type="evidence" value="ECO:0007669"/>
    <property type="project" value="InterPro"/>
</dbReference>
<keyword evidence="4" id="KW-0464">Manganese</keyword>
<dbReference type="Gene3D" id="3.40.630.10">
    <property type="entry name" value="Zn peptidases"/>
    <property type="match status" value="1"/>
</dbReference>
<dbReference type="InterPro" id="IPR036264">
    <property type="entry name" value="Bact_exopeptidase_dim_dom"/>
</dbReference>